<protein>
    <submittedName>
        <fullName evidence="2">Uncharacterized protein</fullName>
    </submittedName>
</protein>
<evidence type="ECO:0000313" key="3">
    <source>
        <dbReference type="Proteomes" id="UP000295418"/>
    </source>
</evidence>
<reference evidence="2 3" key="1">
    <citation type="submission" date="2019-03" db="EMBL/GenBank/DDBJ databases">
        <authorList>
            <person name="Kim M.K.M."/>
        </authorList>
    </citation>
    <scope>NUCLEOTIDE SEQUENCE [LARGE SCALE GENOMIC DNA]</scope>
    <source>
        <strain evidence="2 3">18JY21-1</strain>
    </source>
</reference>
<dbReference type="RefSeq" id="WP_132420476.1">
    <property type="nucleotide sequence ID" value="NZ_SKFG01000045.1"/>
</dbReference>
<accession>A0A4V2WMK1</accession>
<keyword evidence="3" id="KW-1185">Reference proteome</keyword>
<evidence type="ECO:0000256" key="1">
    <source>
        <dbReference type="SAM" id="Phobius"/>
    </source>
</evidence>
<evidence type="ECO:0000313" key="2">
    <source>
        <dbReference type="EMBL" id="TCZ70222.1"/>
    </source>
</evidence>
<feature type="transmembrane region" description="Helical" evidence="1">
    <location>
        <begin position="7"/>
        <end position="27"/>
    </location>
</feature>
<dbReference type="EMBL" id="SKFG01000045">
    <property type="protein sequence ID" value="TCZ70222.1"/>
    <property type="molecule type" value="Genomic_DNA"/>
</dbReference>
<dbReference type="OrthoDB" id="2622122at2"/>
<dbReference type="AlphaFoldDB" id="A0A4V2WMK1"/>
<name>A0A4V2WMK1_9BACL</name>
<keyword evidence="1" id="KW-0472">Membrane</keyword>
<dbReference type="Proteomes" id="UP000295418">
    <property type="component" value="Unassembled WGS sequence"/>
</dbReference>
<proteinExistence type="predicted"/>
<comment type="caution">
    <text evidence="2">The sequence shown here is derived from an EMBL/GenBank/DDBJ whole genome shotgun (WGS) entry which is preliminary data.</text>
</comment>
<keyword evidence="1" id="KW-0812">Transmembrane</keyword>
<gene>
    <name evidence="2" type="ORF">E0485_23430</name>
</gene>
<sequence length="183" mass="20630">MKKIISGAILLFIFVIIVSLYLTQWSISANLKKQSFTKKDIISVEGYSKDAEHLTQIYLLADSNKIGIVGLTDQGFGIWKDEQLGWVITNPKFEEFATSSMSIHKNRGINGYIETHIFVAAYLDNDVKPQITGNSDFYLNVDYYTVNNKVLLFAHAIAGRNVSGFGTTEVIDYLMSRLNTQMK</sequence>
<organism evidence="2 3">
    <name type="scientific">Paenibacillus albiflavus</name>
    <dbReference type="NCBI Taxonomy" id="2545760"/>
    <lineage>
        <taxon>Bacteria</taxon>
        <taxon>Bacillati</taxon>
        <taxon>Bacillota</taxon>
        <taxon>Bacilli</taxon>
        <taxon>Bacillales</taxon>
        <taxon>Paenibacillaceae</taxon>
        <taxon>Paenibacillus</taxon>
    </lineage>
</organism>
<keyword evidence="1" id="KW-1133">Transmembrane helix</keyword>